<keyword evidence="1" id="KW-0479">Metal-binding</keyword>
<proteinExistence type="predicted"/>
<organism evidence="8 9">
    <name type="scientific">Oedothorax gibbosus</name>
    <dbReference type="NCBI Taxonomy" id="931172"/>
    <lineage>
        <taxon>Eukaryota</taxon>
        <taxon>Metazoa</taxon>
        <taxon>Ecdysozoa</taxon>
        <taxon>Arthropoda</taxon>
        <taxon>Chelicerata</taxon>
        <taxon>Arachnida</taxon>
        <taxon>Araneae</taxon>
        <taxon>Araneomorphae</taxon>
        <taxon>Entelegynae</taxon>
        <taxon>Araneoidea</taxon>
        <taxon>Linyphiidae</taxon>
        <taxon>Erigoninae</taxon>
        <taxon>Oedothorax</taxon>
    </lineage>
</organism>
<dbReference type="GO" id="GO:0006357">
    <property type="term" value="P:regulation of transcription by RNA polymerase II"/>
    <property type="evidence" value="ECO:0007669"/>
    <property type="project" value="TreeGrafter"/>
</dbReference>
<evidence type="ECO:0000256" key="4">
    <source>
        <dbReference type="ARBA" id="ARBA00023125"/>
    </source>
</evidence>
<sequence>MVSSCCAFGCTKRYKKGDNIGFFRFPLKNKSRLDKWLKALRRTNWTPTSASKICGQHFQSGKPNSDENHPDFVPNIFMFAKPSTSLMSFNRRQKVLKKRSVIAETSVIQEDRTEAENDAADALLLFPSKVCEQGKNLESEKYSFCNQSKASHPIQCPKREAFKVVLGRALDKGKGTPYCVYSNACKCCCDKTLQEAFNFHRAEIIERIEARQKEVETKTTRSFFLNLAPPATSQQKSNKTKPKPSSDKPVSFNRLQSNKENIKKNSRHYSTPYYSNSSKQRSRQKNLNKYNQVMCKIYSQRLKSEILKGKVNFSRHEILMNT</sequence>
<dbReference type="Gene3D" id="6.20.210.20">
    <property type="entry name" value="THAP domain"/>
    <property type="match status" value="1"/>
</dbReference>
<dbReference type="GO" id="GO:0005634">
    <property type="term" value="C:nucleus"/>
    <property type="evidence" value="ECO:0007669"/>
    <property type="project" value="TreeGrafter"/>
</dbReference>
<evidence type="ECO:0000313" key="8">
    <source>
        <dbReference type="EMBL" id="KAG8173736.1"/>
    </source>
</evidence>
<dbReference type="InterPro" id="IPR006612">
    <property type="entry name" value="THAP_Znf"/>
</dbReference>
<keyword evidence="2 5" id="KW-0863">Zinc-finger</keyword>
<reference evidence="8 9" key="1">
    <citation type="journal article" date="2022" name="Nat. Ecol. Evol.">
        <title>A masculinizing supergene underlies an exaggerated male reproductive morph in a spider.</title>
        <authorList>
            <person name="Hendrickx F."/>
            <person name="De Corte Z."/>
            <person name="Sonet G."/>
            <person name="Van Belleghem S.M."/>
            <person name="Kostlbacher S."/>
            <person name="Vangestel C."/>
        </authorList>
    </citation>
    <scope>NUCLEOTIDE SEQUENCE [LARGE SCALE GENOMIC DNA]</scope>
    <source>
        <strain evidence="8">W744_W776</strain>
    </source>
</reference>
<dbReference type="AlphaFoldDB" id="A0AAV6TPV6"/>
<keyword evidence="9" id="KW-1185">Reference proteome</keyword>
<dbReference type="SMART" id="SM00980">
    <property type="entry name" value="THAP"/>
    <property type="match status" value="1"/>
</dbReference>
<dbReference type="GO" id="GO:0008270">
    <property type="term" value="F:zinc ion binding"/>
    <property type="evidence" value="ECO:0007669"/>
    <property type="project" value="UniProtKB-KW"/>
</dbReference>
<dbReference type="EMBL" id="JAFNEN010001511">
    <property type="protein sequence ID" value="KAG8173736.1"/>
    <property type="molecule type" value="Genomic_DNA"/>
</dbReference>
<dbReference type="PROSITE" id="PS50950">
    <property type="entry name" value="ZF_THAP"/>
    <property type="match status" value="1"/>
</dbReference>
<keyword evidence="3" id="KW-0862">Zinc</keyword>
<gene>
    <name evidence="8" type="ORF">JTE90_025352</name>
</gene>
<dbReference type="SUPFAM" id="SSF57716">
    <property type="entry name" value="Glucocorticoid receptor-like (DNA-binding domain)"/>
    <property type="match status" value="1"/>
</dbReference>
<dbReference type="PANTHER" id="PTHR46600:SF7">
    <property type="entry name" value="SI:DKEY-228B2.6-RELATED"/>
    <property type="match status" value="1"/>
</dbReference>
<dbReference type="Pfam" id="PF05485">
    <property type="entry name" value="THAP"/>
    <property type="match status" value="1"/>
</dbReference>
<evidence type="ECO:0000259" key="7">
    <source>
        <dbReference type="PROSITE" id="PS50950"/>
    </source>
</evidence>
<dbReference type="InterPro" id="IPR026516">
    <property type="entry name" value="THAP1/10"/>
</dbReference>
<accession>A0AAV6TPV6</accession>
<evidence type="ECO:0000256" key="5">
    <source>
        <dbReference type="PROSITE-ProRule" id="PRU00309"/>
    </source>
</evidence>
<dbReference type="Proteomes" id="UP000827092">
    <property type="component" value="Unassembled WGS sequence"/>
</dbReference>
<protein>
    <recommendedName>
        <fullName evidence="7">THAP-type domain-containing protein</fullName>
    </recommendedName>
</protein>
<evidence type="ECO:0000256" key="6">
    <source>
        <dbReference type="SAM" id="MobiDB-lite"/>
    </source>
</evidence>
<evidence type="ECO:0000313" key="9">
    <source>
        <dbReference type="Proteomes" id="UP000827092"/>
    </source>
</evidence>
<keyword evidence="4 5" id="KW-0238">DNA-binding</keyword>
<dbReference type="PANTHER" id="PTHR46600">
    <property type="entry name" value="THAP DOMAIN-CONTAINING"/>
    <property type="match status" value="1"/>
</dbReference>
<feature type="compositionally biased region" description="Polar residues" evidence="6">
    <location>
        <begin position="268"/>
        <end position="279"/>
    </location>
</feature>
<dbReference type="GO" id="GO:0000978">
    <property type="term" value="F:RNA polymerase II cis-regulatory region sequence-specific DNA binding"/>
    <property type="evidence" value="ECO:0007669"/>
    <property type="project" value="TreeGrafter"/>
</dbReference>
<feature type="region of interest" description="Disordered" evidence="6">
    <location>
        <begin position="226"/>
        <end position="285"/>
    </location>
</feature>
<dbReference type="GO" id="GO:0003700">
    <property type="term" value="F:DNA-binding transcription factor activity"/>
    <property type="evidence" value="ECO:0007669"/>
    <property type="project" value="TreeGrafter"/>
</dbReference>
<evidence type="ECO:0000256" key="1">
    <source>
        <dbReference type="ARBA" id="ARBA00022723"/>
    </source>
</evidence>
<comment type="caution">
    <text evidence="8">The sequence shown here is derived from an EMBL/GenBank/DDBJ whole genome shotgun (WGS) entry which is preliminary data.</text>
</comment>
<name>A0AAV6TPV6_9ARAC</name>
<dbReference type="InterPro" id="IPR038441">
    <property type="entry name" value="THAP_Znf_sf"/>
</dbReference>
<evidence type="ECO:0000256" key="3">
    <source>
        <dbReference type="ARBA" id="ARBA00022833"/>
    </source>
</evidence>
<evidence type="ECO:0000256" key="2">
    <source>
        <dbReference type="ARBA" id="ARBA00022771"/>
    </source>
</evidence>
<dbReference type="SMART" id="SM00692">
    <property type="entry name" value="DM3"/>
    <property type="match status" value="1"/>
</dbReference>
<feature type="domain" description="THAP-type" evidence="7">
    <location>
        <begin position="1"/>
        <end position="77"/>
    </location>
</feature>